<reference evidence="2 3" key="1">
    <citation type="submission" date="2015-03" db="EMBL/GenBank/DDBJ databases">
        <authorList>
            <person name="Murphy D."/>
        </authorList>
    </citation>
    <scope>NUCLEOTIDE SEQUENCE [LARGE SCALE GENOMIC DNA]</scope>
    <source>
        <strain evidence="2 3">OL-4</strain>
    </source>
</reference>
<dbReference type="PANTHER" id="PTHR36180">
    <property type="entry name" value="DNA-BINDING PROTEIN-RELATED-RELATED"/>
    <property type="match status" value="1"/>
</dbReference>
<dbReference type="InterPro" id="IPR003497">
    <property type="entry name" value="BRO_N_domain"/>
</dbReference>
<dbReference type="Pfam" id="PF03374">
    <property type="entry name" value="ANT"/>
    <property type="match status" value="1"/>
</dbReference>
<dbReference type="GO" id="GO:0003677">
    <property type="term" value="F:DNA binding"/>
    <property type="evidence" value="ECO:0007669"/>
    <property type="project" value="InterPro"/>
</dbReference>
<dbReference type="PANTHER" id="PTHR36180:SF2">
    <property type="entry name" value="BRO FAMILY PROTEIN"/>
    <property type="match status" value="1"/>
</dbReference>
<dbReference type="AlphaFoldDB" id="A0A0E4C8V7"/>
<feature type="domain" description="Bro-N" evidence="1">
    <location>
        <begin position="1"/>
        <end position="116"/>
    </location>
</feature>
<sequence length="274" mass="31729">MTNNLQVFKNTEFGELGVLVIDGKEYFPASECARILGYSNPRDAILRHCKPEGVVKHDGVSLTTNQYGISTEQMVEKTYITEGNLYRLIIRSKLPAAERFERWIFDEVLPTIRKHGLYATEKVLDEILADPDYGIRLFSELKAERERRKALEMENAQHKQIIGELRPKASYYDLILQNKSLVPISKIAKDYGMSGKAFNKLLHELGVQYKMGDTWLLYQQYADQGYTQSRTHAIDAEKSRMHTYWTQKGRLFLYDLLKNRRGLLPMIERNGKTA</sequence>
<dbReference type="Proteomes" id="UP000045545">
    <property type="component" value="Unassembled WGS sequence"/>
</dbReference>
<dbReference type="SMART" id="SM01040">
    <property type="entry name" value="Bro-N"/>
    <property type="match status" value="1"/>
</dbReference>
<proteinExistence type="predicted"/>
<evidence type="ECO:0000313" key="2">
    <source>
        <dbReference type="EMBL" id="CFX73647.1"/>
    </source>
</evidence>
<evidence type="ECO:0000313" key="3">
    <source>
        <dbReference type="Proteomes" id="UP000045545"/>
    </source>
</evidence>
<dbReference type="EMBL" id="CGIH01000028">
    <property type="protein sequence ID" value="CFX73647.1"/>
    <property type="molecule type" value="Genomic_DNA"/>
</dbReference>
<gene>
    <name evidence="2" type="ORF">1754</name>
</gene>
<dbReference type="Pfam" id="PF02498">
    <property type="entry name" value="Bro-N"/>
    <property type="match status" value="1"/>
</dbReference>
<dbReference type="InterPro" id="IPR005039">
    <property type="entry name" value="Ant_C"/>
</dbReference>
<name>A0A0E4C8V7_9FIRM</name>
<evidence type="ECO:0000259" key="1">
    <source>
        <dbReference type="PROSITE" id="PS51750"/>
    </source>
</evidence>
<accession>A0A0E4C8V7</accession>
<keyword evidence="3" id="KW-1185">Reference proteome</keyword>
<dbReference type="STRING" id="690567.1754"/>
<dbReference type="OrthoDB" id="9812611at2"/>
<dbReference type="RefSeq" id="WP_046497780.1">
    <property type="nucleotide sequence ID" value="NZ_CGIH01000028.1"/>
</dbReference>
<protein>
    <submittedName>
        <fullName evidence="2">Bacteriophage P1, Ant1, C-terminal</fullName>
    </submittedName>
</protein>
<organism evidence="2 3">
    <name type="scientific">Syntrophomonas zehnderi OL-4</name>
    <dbReference type="NCBI Taxonomy" id="690567"/>
    <lineage>
        <taxon>Bacteria</taxon>
        <taxon>Bacillati</taxon>
        <taxon>Bacillota</taxon>
        <taxon>Clostridia</taxon>
        <taxon>Eubacteriales</taxon>
        <taxon>Syntrophomonadaceae</taxon>
        <taxon>Syntrophomonas</taxon>
    </lineage>
</organism>
<dbReference type="PROSITE" id="PS51750">
    <property type="entry name" value="BRO_N"/>
    <property type="match status" value="1"/>
</dbReference>